<dbReference type="GO" id="GO:0005829">
    <property type="term" value="C:cytosol"/>
    <property type="evidence" value="ECO:0007669"/>
    <property type="project" value="TreeGrafter"/>
</dbReference>
<evidence type="ECO:0000259" key="6">
    <source>
        <dbReference type="Pfam" id="PF02826"/>
    </source>
</evidence>
<comment type="similarity">
    <text evidence="4">Belongs to the D-isomer specific 2-hydroxyacid dehydrogenase family.</text>
</comment>
<evidence type="ECO:0000256" key="4">
    <source>
        <dbReference type="RuleBase" id="RU003719"/>
    </source>
</evidence>
<dbReference type="PANTHER" id="PTHR10996">
    <property type="entry name" value="2-HYDROXYACID DEHYDROGENASE-RELATED"/>
    <property type="match status" value="1"/>
</dbReference>
<dbReference type="GO" id="GO:0016618">
    <property type="term" value="F:hydroxypyruvate reductase [NAD(P)H] activity"/>
    <property type="evidence" value="ECO:0007669"/>
    <property type="project" value="TreeGrafter"/>
</dbReference>
<dbReference type="InterPro" id="IPR006139">
    <property type="entry name" value="D-isomer_2_OHA_DH_cat_dom"/>
</dbReference>
<reference evidence="7 8" key="1">
    <citation type="submission" date="2015-07" db="EMBL/GenBank/DDBJ databases">
        <authorList>
            <person name="Noorani M."/>
        </authorList>
    </citation>
    <scope>NUCLEOTIDE SEQUENCE [LARGE SCALE GENOMIC DNA]</scope>
    <source>
        <strain evidence="7 8">CECT 7802</strain>
    </source>
</reference>
<dbReference type="Pfam" id="PF00389">
    <property type="entry name" value="2-Hacid_dh"/>
    <property type="match status" value="1"/>
</dbReference>
<dbReference type="PROSITE" id="PS00065">
    <property type="entry name" value="D_2_HYDROXYACID_DH_1"/>
    <property type="match status" value="1"/>
</dbReference>
<dbReference type="AlphaFoldDB" id="A0A0M6YKB3"/>
<evidence type="ECO:0000313" key="7">
    <source>
        <dbReference type="EMBL" id="CTQ50380.1"/>
    </source>
</evidence>
<accession>A0A0M6YKB3</accession>
<sequence length="318" mass="34510">MTKTKLLQIGGITDRMRDALAPDFDIDILFDHDDRAEFLAANGADYPAILTNGHWGVPDDVADATPNLKVVSSYGVGYDAIDADAYAARGIKVAHTPDVLNDEVADTFVMLWLAVSRELIPSDRHARSGKWEADGNYPLTRTVQNRRVGILGLGRIGQTIADRCEAFGAEIHYHSRSRKDVAYTYHETAKSCSEAVEVLVAITPGGPETRHMVNAEVLEALGPDGFFINVARGSVCDEAALVEALQHGKIAGAGLDVFEEEPKIPDALKAMDNVVLTPHVASGTHETRQAMGDLVVENLQQWLKDGSVKTPVPECRDL</sequence>
<dbReference type="EC" id="1.1.1.79" evidence="7"/>
<dbReference type="GO" id="GO:0051287">
    <property type="term" value="F:NAD binding"/>
    <property type="evidence" value="ECO:0007669"/>
    <property type="project" value="InterPro"/>
</dbReference>
<proteinExistence type="inferred from homology"/>
<dbReference type="PANTHER" id="PTHR10996:SF178">
    <property type="entry name" value="2-HYDROXYACID DEHYDROGENASE YGL185C-RELATED"/>
    <property type="match status" value="1"/>
</dbReference>
<keyword evidence="1" id="KW-0521">NADP</keyword>
<dbReference type="CDD" id="cd12156">
    <property type="entry name" value="HPPR"/>
    <property type="match status" value="1"/>
</dbReference>
<dbReference type="RefSeq" id="WP_144430605.1">
    <property type="nucleotide sequence ID" value="NZ_CXSU01000012.1"/>
</dbReference>
<dbReference type="STRING" id="420998.JDO7802_02403"/>
<dbReference type="Gene3D" id="3.40.50.720">
    <property type="entry name" value="NAD(P)-binding Rossmann-like Domain"/>
    <property type="match status" value="2"/>
</dbReference>
<organism evidence="7 8">
    <name type="scientific">Jannaschia donghaensis</name>
    <dbReference type="NCBI Taxonomy" id="420998"/>
    <lineage>
        <taxon>Bacteria</taxon>
        <taxon>Pseudomonadati</taxon>
        <taxon>Pseudomonadota</taxon>
        <taxon>Alphaproteobacteria</taxon>
        <taxon>Rhodobacterales</taxon>
        <taxon>Roseobacteraceae</taxon>
        <taxon>Jannaschia</taxon>
    </lineage>
</organism>
<dbReference type="InterPro" id="IPR036291">
    <property type="entry name" value="NAD(P)-bd_dom_sf"/>
</dbReference>
<keyword evidence="3" id="KW-0520">NAD</keyword>
<keyword evidence="8" id="KW-1185">Reference proteome</keyword>
<keyword evidence="2 4" id="KW-0560">Oxidoreductase</keyword>
<dbReference type="GO" id="GO:0030267">
    <property type="term" value="F:glyoxylate reductase (NADPH) activity"/>
    <property type="evidence" value="ECO:0007669"/>
    <property type="project" value="UniProtKB-EC"/>
</dbReference>
<evidence type="ECO:0000256" key="1">
    <source>
        <dbReference type="ARBA" id="ARBA00022857"/>
    </source>
</evidence>
<dbReference type="Pfam" id="PF02826">
    <property type="entry name" value="2-Hacid_dh_C"/>
    <property type="match status" value="1"/>
</dbReference>
<dbReference type="Proteomes" id="UP000049222">
    <property type="component" value="Unassembled WGS sequence"/>
</dbReference>
<evidence type="ECO:0000256" key="2">
    <source>
        <dbReference type="ARBA" id="ARBA00023002"/>
    </source>
</evidence>
<dbReference type="InterPro" id="IPR050223">
    <property type="entry name" value="D-isomer_2-hydroxyacid_DH"/>
</dbReference>
<dbReference type="SUPFAM" id="SSF51735">
    <property type="entry name" value="NAD(P)-binding Rossmann-fold domains"/>
    <property type="match status" value="1"/>
</dbReference>
<name>A0A0M6YKB3_9RHOB</name>
<feature type="domain" description="D-isomer specific 2-hydroxyacid dehydrogenase catalytic" evidence="5">
    <location>
        <begin position="30"/>
        <end position="312"/>
    </location>
</feature>
<dbReference type="EMBL" id="CXSU01000012">
    <property type="protein sequence ID" value="CTQ50380.1"/>
    <property type="molecule type" value="Genomic_DNA"/>
</dbReference>
<dbReference type="OrthoDB" id="9793626at2"/>
<evidence type="ECO:0000256" key="3">
    <source>
        <dbReference type="ARBA" id="ARBA00023027"/>
    </source>
</evidence>
<gene>
    <name evidence="7" type="primary">ghrB</name>
    <name evidence="7" type="ORF">JDO7802_02403</name>
</gene>
<evidence type="ECO:0000259" key="5">
    <source>
        <dbReference type="Pfam" id="PF00389"/>
    </source>
</evidence>
<feature type="domain" description="D-isomer specific 2-hydroxyacid dehydrogenase NAD-binding" evidence="6">
    <location>
        <begin position="109"/>
        <end position="281"/>
    </location>
</feature>
<keyword evidence="7" id="KW-0670">Pyruvate</keyword>
<dbReference type="InterPro" id="IPR029752">
    <property type="entry name" value="D-isomer_DH_CS1"/>
</dbReference>
<evidence type="ECO:0000313" key="8">
    <source>
        <dbReference type="Proteomes" id="UP000049222"/>
    </source>
</evidence>
<dbReference type="InterPro" id="IPR006140">
    <property type="entry name" value="D-isomer_DH_NAD-bd"/>
</dbReference>
<dbReference type="SUPFAM" id="SSF52283">
    <property type="entry name" value="Formate/glycerate dehydrogenase catalytic domain-like"/>
    <property type="match status" value="1"/>
</dbReference>
<dbReference type="FunFam" id="3.40.50.720:FF:000213">
    <property type="entry name" value="Putative 2-hydroxyacid dehydrogenase"/>
    <property type="match status" value="1"/>
</dbReference>
<protein>
    <submittedName>
        <fullName evidence="7">Glyoxylate/hydroxypyruvate reductase B</fullName>
        <ecNumber evidence="7">1.1.1.79</ecNumber>
    </submittedName>
</protein>